<evidence type="ECO:0000313" key="3">
    <source>
        <dbReference type="Proteomes" id="UP001642484"/>
    </source>
</evidence>
<feature type="non-terminal residue" evidence="2">
    <location>
        <position position="1"/>
    </location>
</feature>
<feature type="region of interest" description="Disordered" evidence="1">
    <location>
        <begin position="495"/>
        <end position="525"/>
    </location>
</feature>
<protein>
    <recommendedName>
        <fullName evidence="4">Poly [ADP-ribose] polymerase</fullName>
    </recommendedName>
</protein>
<feature type="region of interest" description="Disordered" evidence="1">
    <location>
        <begin position="13"/>
        <end position="102"/>
    </location>
</feature>
<feature type="compositionally biased region" description="Basic and acidic residues" evidence="1">
    <location>
        <begin position="495"/>
        <end position="515"/>
    </location>
</feature>
<keyword evidence="3" id="KW-1185">Reference proteome</keyword>
<organism evidence="2 3">
    <name type="scientific">Durusdinium trenchii</name>
    <dbReference type="NCBI Taxonomy" id="1381693"/>
    <lineage>
        <taxon>Eukaryota</taxon>
        <taxon>Sar</taxon>
        <taxon>Alveolata</taxon>
        <taxon>Dinophyceae</taxon>
        <taxon>Suessiales</taxon>
        <taxon>Symbiodiniaceae</taxon>
        <taxon>Durusdinium</taxon>
    </lineage>
</organism>
<dbReference type="Proteomes" id="UP001642484">
    <property type="component" value="Unassembled WGS sequence"/>
</dbReference>
<evidence type="ECO:0008006" key="4">
    <source>
        <dbReference type="Google" id="ProtNLM"/>
    </source>
</evidence>
<name>A0ABP0PWF6_9DINO</name>
<evidence type="ECO:0000256" key="1">
    <source>
        <dbReference type="SAM" id="MobiDB-lite"/>
    </source>
</evidence>
<sequence>QLCNPSCLEGLVAMNGEGERNGSPDKGLRRETPGSDVPKSDGNASDPAVHFAFDAADDLLGGGGGDGEGGNKRKIGEQQSPRVAQPVPKKVKTENGSRPAGSSKAQKLCALCEKEPCAPKFAYCAECKKDVQSCQNAAKAEGRLEDYKRLTKTTAGLRHLIAHYQINCPSRGQGVPRCKMDWVSYMEQAFSEERVVTGSKEVYMDYPDYEVHMKVKGYTGAEAISKWQEMESSGTEHDFKGRKDFEKRFAVSVEDYKLTENVTGDRKEISTCSKQKKVNSKEGIELLGMKPKLRGGTSGSPDAKQPGAANASTSPTENVPVPEPEPENTNKGGRHKDIARYRASLFDKNAKAIQGLGSESASALHSADQLCQKHASEKENLKHFFDILNVRVKLLTALTNETTTDGFLAKLDSLKDSLGYQPVPEEQLRNTLVVGQLHDMNQKVLAQEKRDGVEQAANDVKNMVSIHSQIRNAVKSSTKDIELAVKSKAKKAEAAEKKRKLDLEKENKKKADAEKAAAAAANGPQKGDTLLATDLKKLETEIQQFSNFDDFEKNAKKVFGDEPFLIQQFDLMQKLLADNVNAKCQLVNFGNQFLGTQICKQTGRAQCPVVGDEIQKTICAVFDKVASSFTFPVPTPGEEAKVFRPLLHAALFGGAGDMEYAGFEDKGLAQVRYVHSGARKIFMLNIEDLVQYLGKEGESLADVIHSWKNMSFWQLVQANLREKVIAVCQPAGSMLYVPPAWLVLERVENGKPLVGIRRSFIGRSTTGMSEVECFSKLLPLTNSLKEVAELSLKLMQNEKKENS</sequence>
<comment type="caution">
    <text evidence="2">The sequence shown here is derived from an EMBL/GenBank/DDBJ whole genome shotgun (WGS) entry which is preliminary data.</text>
</comment>
<gene>
    <name evidence="2" type="ORF">CCMP2556_LOCUS38948</name>
</gene>
<proteinExistence type="predicted"/>
<feature type="compositionally biased region" description="Basic and acidic residues" evidence="1">
    <location>
        <begin position="17"/>
        <end position="33"/>
    </location>
</feature>
<feature type="region of interest" description="Disordered" evidence="1">
    <location>
        <begin position="283"/>
        <end position="335"/>
    </location>
</feature>
<reference evidence="2 3" key="1">
    <citation type="submission" date="2024-02" db="EMBL/GenBank/DDBJ databases">
        <authorList>
            <person name="Chen Y."/>
            <person name="Shah S."/>
            <person name="Dougan E. K."/>
            <person name="Thang M."/>
            <person name="Chan C."/>
        </authorList>
    </citation>
    <scope>NUCLEOTIDE SEQUENCE [LARGE SCALE GENOMIC DNA]</scope>
</reference>
<accession>A0ABP0PWF6</accession>
<dbReference type="EMBL" id="CAXAMN010023608">
    <property type="protein sequence ID" value="CAK9079025.1"/>
    <property type="molecule type" value="Genomic_DNA"/>
</dbReference>
<evidence type="ECO:0000313" key="2">
    <source>
        <dbReference type="EMBL" id="CAK9079025.1"/>
    </source>
</evidence>